<reference evidence="8 9" key="1">
    <citation type="submission" date="2021-10" db="EMBL/GenBank/DDBJ databases">
        <title>Genome sequencing of Xanthomonas strains from NCPPB.</title>
        <authorList>
            <person name="Hussein R."/>
            <person name="Harrison J."/>
            <person name="Studholme D.J."/>
            <person name="Vicente J."/>
            <person name="Grant M."/>
        </authorList>
    </citation>
    <scope>NUCLEOTIDE SEQUENCE [LARGE SCALE GENOMIC DNA]</scope>
    <source>
        <strain evidence="8 9">NCPPB 101</strain>
    </source>
</reference>
<dbReference type="SUPFAM" id="SSF55874">
    <property type="entry name" value="ATPase domain of HSP90 chaperone/DNA topoisomerase II/histidine kinase"/>
    <property type="match status" value="1"/>
</dbReference>
<feature type="transmembrane region" description="Helical" evidence="6">
    <location>
        <begin position="323"/>
        <end position="344"/>
    </location>
</feature>
<dbReference type="CDD" id="cd00082">
    <property type="entry name" value="HisKA"/>
    <property type="match status" value="1"/>
</dbReference>
<keyword evidence="3" id="KW-0597">Phosphoprotein</keyword>
<dbReference type="Gene3D" id="1.10.287.130">
    <property type="match status" value="1"/>
</dbReference>
<keyword evidence="9" id="KW-1185">Reference proteome</keyword>
<dbReference type="InterPro" id="IPR036890">
    <property type="entry name" value="HATPase_C_sf"/>
</dbReference>
<dbReference type="RefSeq" id="WP_160170385.1">
    <property type="nucleotide sequence ID" value="NZ_CAWLZN010000001.1"/>
</dbReference>
<dbReference type="InterPro" id="IPR036097">
    <property type="entry name" value="HisK_dim/P_sf"/>
</dbReference>
<evidence type="ECO:0000256" key="3">
    <source>
        <dbReference type="ARBA" id="ARBA00022553"/>
    </source>
</evidence>
<dbReference type="GO" id="GO:0016301">
    <property type="term" value="F:kinase activity"/>
    <property type="evidence" value="ECO:0007669"/>
    <property type="project" value="UniProtKB-KW"/>
</dbReference>
<name>A0ABS8HLX1_9XANT</name>
<dbReference type="InterPro" id="IPR003594">
    <property type="entry name" value="HATPase_dom"/>
</dbReference>
<evidence type="ECO:0000256" key="1">
    <source>
        <dbReference type="ARBA" id="ARBA00000085"/>
    </source>
</evidence>
<dbReference type="Pfam" id="PF00512">
    <property type="entry name" value="HisKA"/>
    <property type="match status" value="1"/>
</dbReference>
<evidence type="ECO:0000256" key="5">
    <source>
        <dbReference type="ARBA" id="ARBA00022777"/>
    </source>
</evidence>
<dbReference type="PROSITE" id="PS50109">
    <property type="entry name" value="HIS_KIN"/>
    <property type="match status" value="1"/>
</dbReference>
<organism evidence="8 9">
    <name type="scientific">Xanthomonas cassavae CFBP 4642</name>
    <dbReference type="NCBI Taxonomy" id="1219375"/>
    <lineage>
        <taxon>Bacteria</taxon>
        <taxon>Pseudomonadati</taxon>
        <taxon>Pseudomonadota</taxon>
        <taxon>Gammaproteobacteria</taxon>
        <taxon>Lysobacterales</taxon>
        <taxon>Lysobacteraceae</taxon>
        <taxon>Xanthomonas</taxon>
    </lineage>
</organism>
<evidence type="ECO:0000313" key="8">
    <source>
        <dbReference type="EMBL" id="MCC4621697.1"/>
    </source>
</evidence>
<evidence type="ECO:0000256" key="2">
    <source>
        <dbReference type="ARBA" id="ARBA00012438"/>
    </source>
</evidence>
<evidence type="ECO:0000313" key="9">
    <source>
        <dbReference type="Proteomes" id="UP001199206"/>
    </source>
</evidence>
<keyword evidence="6" id="KW-1133">Transmembrane helix</keyword>
<keyword evidence="4" id="KW-0808">Transferase</keyword>
<dbReference type="InterPro" id="IPR005467">
    <property type="entry name" value="His_kinase_dom"/>
</dbReference>
<dbReference type="SMART" id="SM00387">
    <property type="entry name" value="HATPase_c"/>
    <property type="match status" value="1"/>
</dbReference>
<dbReference type="InterPro" id="IPR003661">
    <property type="entry name" value="HisK_dim/P_dom"/>
</dbReference>
<dbReference type="Gene3D" id="3.30.565.10">
    <property type="entry name" value="Histidine kinase-like ATPase, C-terminal domain"/>
    <property type="match status" value="1"/>
</dbReference>
<keyword evidence="5 8" id="KW-0418">Kinase</keyword>
<dbReference type="CDD" id="cd16922">
    <property type="entry name" value="HATPase_EvgS-ArcB-TorS-like"/>
    <property type="match status" value="1"/>
</dbReference>
<dbReference type="InterPro" id="IPR004358">
    <property type="entry name" value="Sig_transdc_His_kin-like_C"/>
</dbReference>
<dbReference type="SUPFAM" id="SSF47384">
    <property type="entry name" value="Homodimeric domain of signal transducing histidine kinase"/>
    <property type="match status" value="1"/>
</dbReference>
<dbReference type="SMART" id="SM00388">
    <property type="entry name" value="HisKA"/>
    <property type="match status" value="1"/>
</dbReference>
<evidence type="ECO:0000259" key="7">
    <source>
        <dbReference type="PROSITE" id="PS50109"/>
    </source>
</evidence>
<dbReference type="Proteomes" id="UP001199206">
    <property type="component" value="Unassembled WGS sequence"/>
</dbReference>
<proteinExistence type="predicted"/>
<dbReference type="Pfam" id="PF02518">
    <property type="entry name" value="HATPase_c"/>
    <property type="match status" value="1"/>
</dbReference>
<comment type="catalytic activity">
    <reaction evidence="1">
        <text>ATP + protein L-histidine = ADP + protein N-phospho-L-histidine.</text>
        <dbReference type="EC" id="2.7.13.3"/>
    </reaction>
</comment>
<comment type="caution">
    <text evidence="8">The sequence shown here is derived from an EMBL/GenBank/DDBJ whole genome shotgun (WGS) entry which is preliminary data.</text>
</comment>
<sequence length="843" mass="94105">MSIAIFIIAISFEEAAIRKYHDRRSLQFANDRERIQEQVVKFSETIKQSANLYMNTYAIRDGDVVPAQKYAKALAAGNGVTVTDVGLTKTPFLLATELYQPKDQAILAENLRILRDWSTILSVNENVGVSLYGYFYSKNGDFFASSPLPPEAVINNMRRGSVRNYVNERIALAEKGVARSPGGLANNQTPIWMPADCRYSRCFMSRLVVPMYRYGTRFLTMSLAVPDSQFSQLFVEHTRVPGFFLFSKNVRTYMHVRPLSSRDQFLIERLNGARAFLNKAENAQKFEFVNGVFIITQRISGPEWVAVSVYTWGDIFRGLRLDFMLGAAACIIILAFLWLVVLYLELYVARPLLDSAGHVLESQNFGKAIVDTLPIGIGVYSHQTQEIVLHNDVAKKMLGLTSDEQDVRFYEDFTRLRDIESGTINSITEVEWDMGNGNSSYIGVVSCPSRFKGLDVIIYGMIDLNERKESERILIQAREAADRANRAKSMFLAIASHEIRTPLHGAIGHLELLCVSDLDYQQREWVEMIKCSFDSLLGLVNDLLDQAKLEANALHIYPTKMIPNDIVESCARNFCAAILQKRVGFYCVTEPDLDMIVQGDAQRLAQILQNLLGNAAKFTDNGEITLTARCLSQDDNVVWARFEVADTGIGISHAVQSSIFNPLTQADESITHRYGGTGLGLFLCRKLTELMDGRISVLSEPGAGSRFSVEIPFKKDPNQVARATPLPLSNLNVDLRCAIPEWKDALTRRLERWGASVLSEMEAPSNNIPHLLVLAEVDASSAPAPLLGTVVVSARGPFMPNRFGQRVEVTSLGRRSLLDALQELSGARIRLDIKELVATSPQV</sequence>
<keyword evidence="6" id="KW-0472">Membrane</keyword>
<dbReference type="EMBL" id="JAJGQJ010000049">
    <property type="protein sequence ID" value="MCC4621697.1"/>
    <property type="molecule type" value="Genomic_DNA"/>
</dbReference>
<protein>
    <recommendedName>
        <fullName evidence="2">histidine kinase</fullName>
        <ecNumber evidence="2">2.7.13.3</ecNumber>
    </recommendedName>
</protein>
<keyword evidence="6" id="KW-0812">Transmembrane</keyword>
<evidence type="ECO:0000256" key="6">
    <source>
        <dbReference type="SAM" id="Phobius"/>
    </source>
</evidence>
<evidence type="ECO:0000256" key="4">
    <source>
        <dbReference type="ARBA" id="ARBA00022679"/>
    </source>
</evidence>
<accession>A0ABS8HLX1</accession>
<dbReference type="PANTHER" id="PTHR43047">
    <property type="entry name" value="TWO-COMPONENT HISTIDINE PROTEIN KINASE"/>
    <property type="match status" value="1"/>
</dbReference>
<gene>
    <name evidence="8" type="ORF">LL965_17010</name>
</gene>
<dbReference type="PRINTS" id="PR00344">
    <property type="entry name" value="BCTRLSENSOR"/>
</dbReference>
<feature type="domain" description="Histidine kinase" evidence="7">
    <location>
        <begin position="494"/>
        <end position="715"/>
    </location>
</feature>
<dbReference type="EC" id="2.7.13.3" evidence="2"/>